<dbReference type="Gene3D" id="1.25.40.10">
    <property type="entry name" value="Tetratricopeptide repeat domain"/>
    <property type="match status" value="2"/>
</dbReference>
<dbReference type="PROSITE" id="PS51375">
    <property type="entry name" value="PPR"/>
    <property type="match status" value="2"/>
</dbReference>
<evidence type="ECO:0000313" key="6">
    <source>
        <dbReference type="Proteomes" id="UP000215914"/>
    </source>
</evidence>
<keyword evidence="2" id="KW-0677">Repeat</keyword>
<evidence type="ECO:0000256" key="3">
    <source>
        <dbReference type="PROSITE-ProRule" id="PRU00708"/>
    </source>
</evidence>
<dbReference type="Gramene" id="mRNA:HanXRQr2_Chr09g0381661">
    <property type="protein sequence ID" value="CDS:HanXRQr2_Chr09g0381661.1"/>
    <property type="gene ID" value="HanXRQr2_Chr09g0381661"/>
</dbReference>
<comment type="similarity">
    <text evidence="1">Belongs to the PPR family. P subfamily.</text>
</comment>
<dbReference type="GO" id="GO:0005739">
    <property type="term" value="C:mitochondrion"/>
    <property type="evidence" value="ECO:0000318"/>
    <property type="project" value="GO_Central"/>
</dbReference>
<evidence type="ECO:0000313" key="5">
    <source>
        <dbReference type="EMBL" id="OTG14233.1"/>
    </source>
</evidence>
<accession>A0A251TU18</accession>
<dbReference type="PANTHER" id="PTHR47941">
    <property type="entry name" value="PENTATRICOPEPTIDE REPEAT-CONTAINING PROTEIN 3, MITOCHONDRIAL"/>
    <property type="match status" value="1"/>
</dbReference>
<name>A0A251TU18_HELAN</name>
<dbReference type="GO" id="GO:0006396">
    <property type="term" value="P:RNA processing"/>
    <property type="evidence" value="ECO:0000318"/>
    <property type="project" value="GO_Central"/>
</dbReference>
<dbReference type="EMBL" id="CM007898">
    <property type="protein sequence ID" value="OTG14233.1"/>
    <property type="molecule type" value="Genomic_DNA"/>
</dbReference>
<dbReference type="GO" id="GO:0007005">
    <property type="term" value="P:mitochondrion organization"/>
    <property type="evidence" value="ECO:0000318"/>
    <property type="project" value="GO_Central"/>
</dbReference>
<reference evidence="4 6" key="1">
    <citation type="journal article" date="2017" name="Nature">
        <title>The sunflower genome provides insights into oil metabolism, flowering and Asterid evolution.</title>
        <authorList>
            <person name="Badouin H."/>
            <person name="Gouzy J."/>
            <person name="Grassa C.J."/>
            <person name="Murat F."/>
            <person name="Staton S.E."/>
            <person name="Cottret L."/>
            <person name="Lelandais-Briere C."/>
            <person name="Owens G.L."/>
            <person name="Carrere S."/>
            <person name="Mayjonade B."/>
            <person name="Legrand L."/>
            <person name="Gill N."/>
            <person name="Kane N.C."/>
            <person name="Bowers J.E."/>
            <person name="Hubner S."/>
            <person name="Bellec A."/>
            <person name="Berard A."/>
            <person name="Berges H."/>
            <person name="Blanchet N."/>
            <person name="Boniface M.C."/>
            <person name="Brunel D."/>
            <person name="Catrice O."/>
            <person name="Chaidir N."/>
            <person name="Claudel C."/>
            <person name="Donnadieu C."/>
            <person name="Faraut T."/>
            <person name="Fievet G."/>
            <person name="Helmstetter N."/>
            <person name="King M."/>
            <person name="Knapp S.J."/>
            <person name="Lai Z."/>
            <person name="Le Paslier M.C."/>
            <person name="Lippi Y."/>
            <person name="Lorenzon L."/>
            <person name="Mandel J.R."/>
            <person name="Marage G."/>
            <person name="Marchand G."/>
            <person name="Marquand E."/>
            <person name="Bret-Mestries E."/>
            <person name="Morien E."/>
            <person name="Nambeesan S."/>
            <person name="Nguyen T."/>
            <person name="Pegot-Espagnet P."/>
            <person name="Pouilly N."/>
            <person name="Raftis F."/>
            <person name="Sallet E."/>
            <person name="Schiex T."/>
            <person name="Thomas J."/>
            <person name="Vandecasteele C."/>
            <person name="Vares D."/>
            <person name="Vear F."/>
            <person name="Vautrin S."/>
            <person name="Crespi M."/>
            <person name="Mangin B."/>
            <person name="Burke J.M."/>
            <person name="Salse J."/>
            <person name="Munos S."/>
            <person name="Vincourt P."/>
            <person name="Rieseberg L.H."/>
            <person name="Langlade N.B."/>
        </authorList>
    </citation>
    <scope>NUCLEOTIDE SEQUENCE [LARGE SCALE GENOMIC DNA]</scope>
    <source>
        <strain evidence="6">cv. SF193</strain>
        <tissue evidence="4">Leaves</tissue>
    </source>
</reference>
<reference evidence="4" key="3">
    <citation type="submission" date="2020-06" db="EMBL/GenBank/DDBJ databases">
        <title>Helianthus annuus Genome sequencing and assembly Release 2.</title>
        <authorList>
            <person name="Gouzy J."/>
            <person name="Langlade N."/>
            <person name="Munos S."/>
        </authorList>
    </citation>
    <scope>NUCLEOTIDE SEQUENCE</scope>
    <source>
        <tissue evidence="4">Leaves</tissue>
    </source>
</reference>
<dbReference type="NCBIfam" id="TIGR00756">
    <property type="entry name" value="PPR"/>
    <property type="match status" value="2"/>
</dbReference>
<proteinExistence type="inferred from homology"/>
<dbReference type="Pfam" id="PF13041">
    <property type="entry name" value="PPR_2"/>
    <property type="match status" value="3"/>
</dbReference>
<keyword evidence="6" id="KW-1185">Reference proteome</keyword>
<dbReference type="InterPro" id="IPR011990">
    <property type="entry name" value="TPR-like_helical_dom_sf"/>
</dbReference>
<organism evidence="5 6">
    <name type="scientific">Helianthus annuus</name>
    <name type="common">Common sunflower</name>
    <dbReference type="NCBI Taxonomy" id="4232"/>
    <lineage>
        <taxon>Eukaryota</taxon>
        <taxon>Viridiplantae</taxon>
        <taxon>Streptophyta</taxon>
        <taxon>Embryophyta</taxon>
        <taxon>Tracheophyta</taxon>
        <taxon>Spermatophyta</taxon>
        <taxon>Magnoliopsida</taxon>
        <taxon>eudicotyledons</taxon>
        <taxon>Gunneridae</taxon>
        <taxon>Pentapetalae</taxon>
        <taxon>asterids</taxon>
        <taxon>campanulids</taxon>
        <taxon>Asterales</taxon>
        <taxon>Asteraceae</taxon>
        <taxon>Asteroideae</taxon>
        <taxon>Heliantheae alliance</taxon>
        <taxon>Heliantheae</taxon>
        <taxon>Helianthus</taxon>
    </lineage>
</organism>
<feature type="repeat" description="PPR" evidence="3">
    <location>
        <begin position="182"/>
        <end position="216"/>
    </location>
</feature>
<evidence type="ECO:0000256" key="2">
    <source>
        <dbReference type="ARBA" id="ARBA00022737"/>
    </source>
</evidence>
<dbReference type="InterPro" id="IPR002885">
    <property type="entry name" value="PPR_rpt"/>
</dbReference>
<dbReference type="InParanoid" id="A0A251TU18"/>
<evidence type="ECO:0000256" key="1">
    <source>
        <dbReference type="ARBA" id="ARBA00007626"/>
    </source>
</evidence>
<dbReference type="EMBL" id="MNCJ02000324">
    <property type="protein sequence ID" value="KAF5790308.1"/>
    <property type="molecule type" value="Genomic_DNA"/>
</dbReference>
<protein>
    <submittedName>
        <fullName evidence="5">Putative pentatricopeptide repeat protein</fullName>
    </submittedName>
    <submittedName>
        <fullName evidence="4">Tetratricopeptide-like helical domain superfamily</fullName>
    </submittedName>
</protein>
<gene>
    <name evidence="5" type="ORF">HannXRQ_Chr09g0247101</name>
    <name evidence="4" type="ORF">HanXRQr2_Chr09g0381661</name>
</gene>
<dbReference type="AlphaFoldDB" id="A0A251TU18"/>
<dbReference type="GO" id="GO:0003729">
    <property type="term" value="F:mRNA binding"/>
    <property type="evidence" value="ECO:0000318"/>
    <property type="project" value="GO_Central"/>
</dbReference>
<feature type="repeat" description="PPR" evidence="3">
    <location>
        <begin position="217"/>
        <end position="251"/>
    </location>
</feature>
<dbReference type="Proteomes" id="UP000215914">
    <property type="component" value="Chromosome 9"/>
</dbReference>
<reference evidence="5" key="2">
    <citation type="submission" date="2017-02" db="EMBL/GenBank/DDBJ databases">
        <title>Sunflower complete genome.</title>
        <authorList>
            <person name="Langlade N."/>
            <person name="Munos S."/>
        </authorList>
    </citation>
    <scope>NUCLEOTIDE SEQUENCE [LARGE SCALE GENOMIC DNA]</scope>
    <source>
        <tissue evidence="5">Leaves</tissue>
    </source>
</reference>
<sequence>MMTRLHGFIKLTITNSFRTPLSSSQLGLQFSPHTTILASLHHNSFSNGDRSYQKVTNLDHALYLFDEMTQRQPLPSVIKFNLLLNALTKMKHFSSCLHLFKQMSLIGVLVDAYSINIAIKCCCSLFRTKDGFALLGCCFRRAVVPDVCTFNTLLDGLVLEDRILEAEILFKKLIKQKLCEPDVVTYNTMIKGLCKFGYNDIATGLLRLMDERGCKPDVVAYNTIVDSLCKDKMIDDAFNLFKEMVFHKLILPDVITYNSLIHGLL</sequence>
<evidence type="ECO:0000313" key="4">
    <source>
        <dbReference type="EMBL" id="KAF5790308.1"/>
    </source>
</evidence>